<keyword evidence="1" id="KW-0812">Transmembrane</keyword>
<gene>
    <name evidence="2" type="ORF">E3C22_15160</name>
</gene>
<protein>
    <recommendedName>
        <fullName evidence="4">Transmembrane protein</fullName>
    </recommendedName>
</protein>
<organism evidence="2 3">
    <name type="scientific">Jiella endophytica</name>
    <dbReference type="NCBI Taxonomy" id="2558362"/>
    <lineage>
        <taxon>Bacteria</taxon>
        <taxon>Pseudomonadati</taxon>
        <taxon>Pseudomonadota</taxon>
        <taxon>Alphaproteobacteria</taxon>
        <taxon>Hyphomicrobiales</taxon>
        <taxon>Aurantimonadaceae</taxon>
        <taxon>Jiella</taxon>
    </lineage>
</organism>
<name>A0A4Y8RJH0_9HYPH</name>
<sequence length="149" mass="16792">MSEPRAPRYNPLFERFVDASQPDPEMLPGMVAYCLYKLAKREWATDFFERNGRKPNDDELQEYIRTWTPTRVSGAEKEAEAVLLAFAGSVIENNAPQIREEALRGTFWKSVWTSCVAAGIYTLFLIFVAVVLRSVGIDLLSTVQAVGGR</sequence>
<keyword evidence="3" id="KW-1185">Reference proteome</keyword>
<evidence type="ECO:0000256" key="1">
    <source>
        <dbReference type="SAM" id="Phobius"/>
    </source>
</evidence>
<keyword evidence="1" id="KW-0472">Membrane</keyword>
<dbReference type="AlphaFoldDB" id="A0A4Y8RJH0"/>
<accession>A0A4Y8RJH0</accession>
<evidence type="ECO:0008006" key="4">
    <source>
        <dbReference type="Google" id="ProtNLM"/>
    </source>
</evidence>
<feature type="transmembrane region" description="Helical" evidence="1">
    <location>
        <begin position="111"/>
        <end position="132"/>
    </location>
</feature>
<proteinExistence type="predicted"/>
<dbReference type="OrthoDB" id="7916136at2"/>
<dbReference type="Proteomes" id="UP000298179">
    <property type="component" value="Unassembled WGS sequence"/>
</dbReference>
<comment type="caution">
    <text evidence="2">The sequence shown here is derived from an EMBL/GenBank/DDBJ whole genome shotgun (WGS) entry which is preliminary data.</text>
</comment>
<keyword evidence="1" id="KW-1133">Transmembrane helix</keyword>
<dbReference type="EMBL" id="SOZD01000004">
    <property type="protein sequence ID" value="TFF21987.1"/>
    <property type="molecule type" value="Genomic_DNA"/>
</dbReference>
<evidence type="ECO:0000313" key="3">
    <source>
        <dbReference type="Proteomes" id="UP000298179"/>
    </source>
</evidence>
<dbReference type="RefSeq" id="WP_134762871.1">
    <property type="nucleotide sequence ID" value="NZ_SOZD01000004.1"/>
</dbReference>
<evidence type="ECO:0000313" key="2">
    <source>
        <dbReference type="EMBL" id="TFF21987.1"/>
    </source>
</evidence>
<reference evidence="2 3" key="1">
    <citation type="submission" date="2019-03" db="EMBL/GenBank/DDBJ databases">
        <title>Jiella endophytica sp. nov., a novel endophytic bacterium isolated from root of Ficus microcarpa Linn. f.</title>
        <authorList>
            <person name="Tuo L."/>
        </authorList>
    </citation>
    <scope>NUCLEOTIDE SEQUENCE [LARGE SCALE GENOMIC DNA]</scope>
    <source>
        <strain evidence="2 3">CBS5Q-3</strain>
    </source>
</reference>